<dbReference type="InterPro" id="IPR011990">
    <property type="entry name" value="TPR-like_helical_dom_sf"/>
</dbReference>
<proteinExistence type="inferred from homology"/>
<dbReference type="InterPro" id="IPR051114">
    <property type="entry name" value="Mito_RNA_Proc_CCM1"/>
</dbReference>
<keyword evidence="2" id="KW-0677">Repeat</keyword>
<organism evidence="5 6">
    <name type="scientific">Striga hermonthica</name>
    <name type="common">Purple witchweed</name>
    <name type="synonym">Buchnera hermonthica</name>
    <dbReference type="NCBI Taxonomy" id="68872"/>
    <lineage>
        <taxon>Eukaryota</taxon>
        <taxon>Viridiplantae</taxon>
        <taxon>Streptophyta</taxon>
        <taxon>Embryophyta</taxon>
        <taxon>Tracheophyta</taxon>
        <taxon>Spermatophyta</taxon>
        <taxon>Magnoliopsida</taxon>
        <taxon>eudicotyledons</taxon>
        <taxon>Gunneridae</taxon>
        <taxon>Pentapetalae</taxon>
        <taxon>asterids</taxon>
        <taxon>lamiids</taxon>
        <taxon>Lamiales</taxon>
        <taxon>Orobanchaceae</taxon>
        <taxon>Buchnereae</taxon>
        <taxon>Striga</taxon>
    </lineage>
</organism>
<dbReference type="OrthoDB" id="185373at2759"/>
<comment type="similarity">
    <text evidence="1">Belongs to the PPR family. P subfamily.</text>
</comment>
<dbReference type="GO" id="GO:0006396">
    <property type="term" value="P:RNA processing"/>
    <property type="evidence" value="ECO:0007669"/>
    <property type="project" value="TreeGrafter"/>
</dbReference>
<dbReference type="AlphaFoldDB" id="A0A9N7N6M7"/>
<name>A0A9N7N6M7_STRHE</name>
<dbReference type="SUPFAM" id="SSF48452">
    <property type="entry name" value="TPR-like"/>
    <property type="match status" value="1"/>
</dbReference>
<dbReference type="PROSITE" id="PS51375">
    <property type="entry name" value="PPR"/>
    <property type="match status" value="3"/>
</dbReference>
<keyword evidence="6" id="KW-1185">Reference proteome</keyword>
<reference evidence="5" key="1">
    <citation type="submission" date="2019-12" db="EMBL/GenBank/DDBJ databases">
        <authorList>
            <person name="Scholes J."/>
        </authorList>
    </citation>
    <scope>NUCLEOTIDE SEQUENCE</scope>
</reference>
<gene>
    <name evidence="5" type="ORF">SHERM_21228</name>
</gene>
<evidence type="ECO:0000256" key="1">
    <source>
        <dbReference type="ARBA" id="ARBA00007626"/>
    </source>
</evidence>
<dbReference type="NCBIfam" id="TIGR00756">
    <property type="entry name" value="PPR"/>
    <property type="match status" value="3"/>
</dbReference>
<comment type="caution">
    <text evidence="5">The sequence shown here is derived from an EMBL/GenBank/DDBJ whole genome shotgun (WGS) entry which is preliminary data.</text>
</comment>
<dbReference type="EMBL" id="CACSLK010024742">
    <property type="protein sequence ID" value="CAA0824264.1"/>
    <property type="molecule type" value="Genomic_DNA"/>
</dbReference>
<feature type="repeat" description="PPR" evidence="3">
    <location>
        <begin position="421"/>
        <end position="455"/>
    </location>
</feature>
<evidence type="ECO:0000256" key="3">
    <source>
        <dbReference type="PROSITE-ProRule" id="PRU00708"/>
    </source>
</evidence>
<dbReference type="GO" id="GO:0003729">
    <property type="term" value="F:mRNA binding"/>
    <property type="evidence" value="ECO:0007669"/>
    <property type="project" value="TreeGrafter"/>
</dbReference>
<dbReference type="PANTHER" id="PTHR47934:SF14">
    <property type="entry name" value="OS04G0583101 PROTEIN"/>
    <property type="match status" value="1"/>
</dbReference>
<evidence type="ECO:0000313" key="5">
    <source>
        <dbReference type="EMBL" id="CAA0824264.1"/>
    </source>
</evidence>
<evidence type="ECO:0000256" key="4">
    <source>
        <dbReference type="SAM" id="SignalP"/>
    </source>
</evidence>
<feature type="chain" id="PRO_5040353369" evidence="4">
    <location>
        <begin position="21"/>
        <end position="493"/>
    </location>
</feature>
<dbReference type="Pfam" id="PF13041">
    <property type="entry name" value="PPR_2"/>
    <property type="match status" value="1"/>
</dbReference>
<feature type="signal peptide" evidence="4">
    <location>
        <begin position="1"/>
        <end position="20"/>
    </location>
</feature>
<keyword evidence="4" id="KW-0732">Signal</keyword>
<dbReference type="Pfam" id="PF01535">
    <property type="entry name" value="PPR"/>
    <property type="match status" value="4"/>
</dbReference>
<feature type="repeat" description="PPR" evidence="3">
    <location>
        <begin position="351"/>
        <end position="385"/>
    </location>
</feature>
<dbReference type="PANTHER" id="PTHR47934">
    <property type="entry name" value="PENTATRICOPEPTIDE REPEAT-CONTAINING PROTEIN PET309, MITOCHONDRIAL"/>
    <property type="match status" value="1"/>
</dbReference>
<evidence type="ECO:0000313" key="6">
    <source>
        <dbReference type="Proteomes" id="UP001153555"/>
    </source>
</evidence>
<protein>
    <submittedName>
        <fullName evidence="5">Pentatricopeptide repeat-containing protein -chloroplastic</fullName>
    </submittedName>
</protein>
<dbReference type="Proteomes" id="UP001153555">
    <property type="component" value="Unassembled WGS sequence"/>
</dbReference>
<sequence>MPFPLISILFLNLNSGPVKADSSACSSPVLEPVQNAPLIDQLAVNLQKFPTDDGFSDDNKDWNSRIIGLFKDPQTESLGYETYQKSKQKPGFKPLRRTLKLVSRYLIRSKNWSALFSFCEDLKIFQVLPDRPTCCRLIIGPCVKARKFKLVDSFLDVFLANDKETAVLAFDSAMKGYNQLHMYSSTCALHKRMISGGLDFGPACYCHVMEAHMKMGHFEKACSVFQEFENRKFVDTIGDEKLLPVYSRIYWILCESLGKLGRAYEALEHFREMSRTGIPENNLIYSSLISSFASAGEVKMAEELMLEAESKNMLKDPSLFLKLILRYIDEGLMEKTLDSVELMKRVNIRVSDCIFCAIVNGFSKKRGLRAGVRVFEDLISRGCNPGQVTYASVLNMYLRLGLYSKGEKVFSEMERKGYHNCVVAYSSLVAAYCKAGKVREAMRLVAKMKQRGIEPNREDAKDDDGDDELMMNMNLYSQPNRNKLFTELQEPTT</sequence>
<accession>A0A9N7N6M7</accession>
<feature type="repeat" description="PPR" evidence="3">
    <location>
        <begin position="386"/>
        <end position="420"/>
    </location>
</feature>
<dbReference type="GO" id="GO:0005739">
    <property type="term" value="C:mitochondrion"/>
    <property type="evidence" value="ECO:0007669"/>
    <property type="project" value="TreeGrafter"/>
</dbReference>
<dbReference type="GO" id="GO:0007005">
    <property type="term" value="P:mitochondrion organization"/>
    <property type="evidence" value="ECO:0007669"/>
    <property type="project" value="TreeGrafter"/>
</dbReference>
<evidence type="ECO:0000256" key="2">
    <source>
        <dbReference type="ARBA" id="ARBA00022737"/>
    </source>
</evidence>
<dbReference type="Gene3D" id="1.25.40.10">
    <property type="entry name" value="Tetratricopeptide repeat domain"/>
    <property type="match status" value="2"/>
</dbReference>
<dbReference type="InterPro" id="IPR002885">
    <property type="entry name" value="PPR_rpt"/>
</dbReference>